<dbReference type="Pfam" id="PF17766">
    <property type="entry name" value="fn3_6"/>
    <property type="match status" value="1"/>
</dbReference>
<feature type="domain" description="Inhibitor I9" evidence="4">
    <location>
        <begin position="30"/>
        <end position="109"/>
    </location>
</feature>
<dbReference type="Gene3D" id="3.50.30.30">
    <property type="match status" value="1"/>
</dbReference>
<dbReference type="InterPro" id="IPR010259">
    <property type="entry name" value="S8pro/Inhibitor_I9"/>
</dbReference>
<dbReference type="InterPro" id="IPR036852">
    <property type="entry name" value="Peptidase_S8/S53_dom_sf"/>
</dbReference>
<dbReference type="SUPFAM" id="SSF52743">
    <property type="entry name" value="Subtilisin-like"/>
    <property type="match status" value="1"/>
</dbReference>
<evidence type="ECO:0000256" key="2">
    <source>
        <dbReference type="ARBA" id="ARBA00022729"/>
    </source>
</evidence>
<dbReference type="Proteomes" id="UP001472677">
    <property type="component" value="Unassembled WGS sequence"/>
</dbReference>
<evidence type="ECO:0000259" key="5">
    <source>
        <dbReference type="Pfam" id="PF17766"/>
    </source>
</evidence>
<evidence type="ECO:0000256" key="3">
    <source>
        <dbReference type="SAM" id="SignalP"/>
    </source>
</evidence>
<evidence type="ECO:0000256" key="1">
    <source>
        <dbReference type="ARBA" id="ARBA00011073"/>
    </source>
</evidence>
<dbReference type="CDD" id="cd02120">
    <property type="entry name" value="PA_subtilisin_like"/>
    <property type="match status" value="1"/>
</dbReference>
<feature type="chain" id="PRO_5046459958" evidence="3">
    <location>
        <begin position="27"/>
        <end position="573"/>
    </location>
</feature>
<organism evidence="6 7">
    <name type="scientific">Hibiscus sabdariffa</name>
    <name type="common">roselle</name>
    <dbReference type="NCBI Taxonomy" id="183260"/>
    <lineage>
        <taxon>Eukaryota</taxon>
        <taxon>Viridiplantae</taxon>
        <taxon>Streptophyta</taxon>
        <taxon>Embryophyta</taxon>
        <taxon>Tracheophyta</taxon>
        <taxon>Spermatophyta</taxon>
        <taxon>Magnoliopsida</taxon>
        <taxon>eudicotyledons</taxon>
        <taxon>Gunneridae</taxon>
        <taxon>Pentapetalae</taxon>
        <taxon>rosids</taxon>
        <taxon>malvids</taxon>
        <taxon>Malvales</taxon>
        <taxon>Malvaceae</taxon>
        <taxon>Malvoideae</taxon>
        <taxon>Hibiscus</taxon>
    </lineage>
</organism>
<feature type="signal peptide" evidence="3">
    <location>
        <begin position="1"/>
        <end position="26"/>
    </location>
</feature>
<sequence>MASFPSSWPCDFVLALLCSLFLLGLASSNVYVVYMGERHSDEPNLLEDSHHQILADILGSKESAKESILYSYKHGFSGFAAVLSQSQAKLIADVPGVVRVVPNRILNLHTTRSWDFLQVRPQIVDGILSKGNSGLGTIIGVMDTGIWPESESFNDNGMRKFPSRWKGICQEGNGFNGSHCNSSGWLKYKVSNPGVFEAGKLSVPVGTLKGMKRNLESLTQVMGLSSCLLEMLQAMGQSFYTGKDANKFHPIVYGADIAASDSDGNSAGSCDLETLNATLARGKVVLCFQSRSQRLAAIASKSVLKVKGVGVIFAQFPTKDVSCPWSFPCVQVDFAAGTSLLTYMAASRSFGICIRYSYRTAASPRNSIFFIARTKFPFTISVEASMKDEYGQNTVAEGAPHKQADPFDYGGGHVDPNKVLDPGLIYDIKTSDYVCFLYAMGYNSSSIRLMTKVNTPCHRSAKFLVNLNLPSITIPELKQRLTISRTVTNVGPVNSVYVARVQAPAGTDVSIKPWILSFNSTIKKLKFKVTFCSQLRVQGRYSFGNLYWEDGIHVVRIPLIVRIVINNYMYSET</sequence>
<evidence type="ECO:0000313" key="7">
    <source>
        <dbReference type="Proteomes" id="UP001472677"/>
    </source>
</evidence>
<dbReference type="EMBL" id="JBBPBM010000045">
    <property type="protein sequence ID" value="KAK8522148.1"/>
    <property type="molecule type" value="Genomic_DNA"/>
</dbReference>
<dbReference type="InterPro" id="IPR041469">
    <property type="entry name" value="Subtilisin-like_FN3"/>
</dbReference>
<evidence type="ECO:0000313" key="6">
    <source>
        <dbReference type="EMBL" id="KAK8522148.1"/>
    </source>
</evidence>
<dbReference type="InterPro" id="IPR045051">
    <property type="entry name" value="SBT"/>
</dbReference>
<comment type="similarity">
    <text evidence="1">Belongs to the peptidase S8 family.</text>
</comment>
<dbReference type="InterPro" id="IPR037045">
    <property type="entry name" value="S8pro/Inhibitor_I9_sf"/>
</dbReference>
<evidence type="ECO:0000259" key="4">
    <source>
        <dbReference type="Pfam" id="PF05922"/>
    </source>
</evidence>
<dbReference type="Pfam" id="PF05922">
    <property type="entry name" value="Inhibitor_I9"/>
    <property type="match status" value="1"/>
</dbReference>
<keyword evidence="2 3" id="KW-0732">Signal</keyword>
<keyword evidence="7" id="KW-1185">Reference proteome</keyword>
<protein>
    <submittedName>
        <fullName evidence="6">Uncharacterized protein</fullName>
    </submittedName>
</protein>
<dbReference type="Gene3D" id="3.30.70.80">
    <property type="entry name" value="Peptidase S8 propeptide/proteinase inhibitor I9"/>
    <property type="match status" value="1"/>
</dbReference>
<gene>
    <name evidence="6" type="ORF">V6N12_055869</name>
</gene>
<dbReference type="PANTHER" id="PTHR10795">
    <property type="entry name" value="PROPROTEIN CONVERTASE SUBTILISIN/KEXIN"/>
    <property type="match status" value="1"/>
</dbReference>
<name>A0ABR2CRB3_9ROSI</name>
<proteinExistence type="inferred from homology"/>
<reference evidence="6 7" key="1">
    <citation type="journal article" date="2024" name="G3 (Bethesda)">
        <title>Genome assembly of Hibiscus sabdariffa L. provides insights into metabolisms of medicinal natural products.</title>
        <authorList>
            <person name="Kim T."/>
        </authorList>
    </citation>
    <scope>NUCLEOTIDE SEQUENCE [LARGE SCALE GENOMIC DNA]</scope>
    <source>
        <strain evidence="6">TK-2024</strain>
        <tissue evidence="6">Old leaves</tissue>
    </source>
</reference>
<accession>A0ABR2CRB3</accession>
<dbReference type="Gene3D" id="3.40.50.200">
    <property type="entry name" value="Peptidase S8/S53 domain"/>
    <property type="match status" value="2"/>
</dbReference>
<dbReference type="Gene3D" id="2.60.40.2310">
    <property type="match status" value="1"/>
</dbReference>
<feature type="domain" description="Subtilisin-like protease fibronectin type-III" evidence="5">
    <location>
        <begin position="466"/>
        <end position="561"/>
    </location>
</feature>
<comment type="caution">
    <text evidence="6">The sequence shown here is derived from an EMBL/GenBank/DDBJ whole genome shotgun (WGS) entry which is preliminary data.</text>
</comment>